<dbReference type="Proteomes" id="UP000029462">
    <property type="component" value="Unassembled WGS sequence"/>
</dbReference>
<gene>
    <name evidence="2" type="primary">yedJ</name>
    <name evidence="2" type="ORF">EV102420_18_00400</name>
</gene>
<keyword evidence="3" id="KW-1185">Reference proteome</keyword>
<protein>
    <recommendedName>
        <fullName evidence="1">HD/PDEase domain-containing protein</fullName>
    </recommendedName>
</protein>
<evidence type="ECO:0000313" key="2">
    <source>
        <dbReference type="EMBL" id="GAL59462.1"/>
    </source>
</evidence>
<feature type="domain" description="HD/PDEase" evidence="1">
    <location>
        <begin position="19"/>
        <end position="138"/>
    </location>
</feature>
<dbReference type="CDD" id="cd00077">
    <property type="entry name" value="HDc"/>
    <property type="match status" value="1"/>
</dbReference>
<dbReference type="PANTHER" id="PTHR33594">
    <property type="entry name" value="SUPERFAMILY HYDROLASE, PUTATIVE (AFU_ORTHOLOGUE AFUA_1G03035)-RELATED"/>
    <property type="match status" value="1"/>
</dbReference>
<dbReference type="AlphaFoldDB" id="A0A090VW90"/>
<evidence type="ECO:0000259" key="1">
    <source>
        <dbReference type="SMART" id="SM00471"/>
    </source>
</evidence>
<accession>A0A090VW90</accession>
<dbReference type="EMBL" id="BBMZ01000018">
    <property type="protein sequence ID" value="GAL59462.1"/>
    <property type="molecule type" value="Genomic_DNA"/>
</dbReference>
<dbReference type="InterPro" id="IPR006674">
    <property type="entry name" value="HD_domain"/>
</dbReference>
<dbReference type="Pfam" id="PF01966">
    <property type="entry name" value="HD"/>
    <property type="match status" value="1"/>
</dbReference>
<name>A0A090VW90_PSEVU</name>
<dbReference type="RefSeq" id="WP_042393361.1">
    <property type="nucleotide sequence ID" value="NZ_BBMZ01000018.1"/>
</dbReference>
<sequence>MLEQRIIQFLKETLSGNVDAAHDLGHLMRVANNCKHIQKHEGGNPDIILVASYFHDIVSLPKNAPDRHRSSQLAAQKTLTILAEHFPDFPTHHYAAVEEAIVCHSYSANIKPGSIEAKNVQDADRLDALGAVGLARTFYIAGKLNTKLFNSDDPFAEQRYLNDKEYALDHFYTKLLKLPDTMNTGEGKRLAKKRSEFLLSYIDNLRQELGLSVSFCDE</sequence>
<proteinExistence type="predicted"/>
<dbReference type="SUPFAM" id="SSF109604">
    <property type="entry name" value="HD-domain/PDEase-like"/>
    <property type="match status" value="1"/>
</dbReference>
<dbReference type="SMART" id="SM00471">
    <property type="entry name" value="HDc"/>
    <property type="match status" value="1"/>
</dbReference>
<dbReference type="eggNOG" id="COG1418">
    <property type="taxonomic scope" value="Bacteria"/>
</dbReference>
<reference evidence="2 3" key="1">
    <citation type="submission" date="2014-09" db="EMBL/GenBank/DDBJ databases">
        <title>Whole genome shotgun sequence of Escherichia vulneris NBRC 102420.</title>
        <authorList>
            <person name="Yoshida Y."/>
            <person name="Hosoyama A."/>
            <person name="Tsuchikane K."/>
            <person name="Ohji S."/>
            <person name="Ichikawa N."/>
            <person name="Kimura A."/>
            <person name="Yamazoe A."/>
            <person name="Ezaki T."/>
            <person name="Fujita N."/>
        </authorList>
    </citation>
    <scope>NUCLEOTIDE SEQUENCE [LARGE SCALE GENOMIC DNA]</scope>
    <source>
        <strain evidence="2 3">NBRC 102420</strain>
    </source>
</reference>
<dbReference type="OrthoDB" id="9797344at2"/>
<dbReference type="Gene3D" id="1.10.3210.50">
    <property type="match status" value="1"/>
</dbReference>
<dbReference type="STRING" id="1115515.EV102420_18_00400"/>
<dbReference type="InterPro" id="IPR003607">
    <property type="entry name" value="HD/PDEase_dom"/>
</dbReference>
<evidence type="ECO:0000313" key="3">
    <source>
        <dbReference type="Proteomes" id="UP000029462"/>
    </source>
</evidence>
<organism evidence="2 3">
    <name type="scientific">Pseudescherichia vulneris NBRC 102420</name>
    <dbReference type="NCBI Taxonomy" id="1115515"/>
    <lineage>
        <taxon>Bacteria</taxon>
        <taxon>Pseudomonadati</taxon>
        <taxon>Pseudomonadota</taxon>
        <taxon>Gammaproteobacteria</taxon>
        <taxon>Enterobacterales</taxon>
        <taxon>Enterobacteriaceae</taxon>
        <taxon>Pseudescherichia</taxon>
    </lineage>
</organism>
<comment type="caution">
    <text evidence="2">The sequence shown here is derived from an EMBL/GenBank/DDBJ whole genome shotgun (WGS) entry which is preliminary data.</text>
</comment>
<dbReference type="PANTHER" id="PTHR33594:SF1">
    <property type="entry name" value="HD_PDEASE DOMAIN-CONTAINING PROTEIN"/>
    <property type="match status" value="1"/>
</dbReference>